<keyword evidence="5" id="KW-1185">Reference proteome</keyword>
<dbReference type="InterPro" id="IPR016181">
    <property type="entry name" value="Acyl_CoA_acyltransferase"/>
</dbReference>
<evidence type="ECO:0000259" key="3">
    <source>
        <dbReference type="PROSITE" id="PS51186"/>
    </source>
</evidence>
<name>A0A3Q9I8V7_9BACL</name>
<dbReference type="OrthoDB" id="9804948at2"/>
<dbReference type="PANTHER" id="PTHR43420">
    <property type="entry name" value="ACETYLTRANSFERASE"/>
    <property type="match status" value="1"/>
</dbReference>
<dbReference type="CDD" id="cd04301">
    <property type="entry name" value="NAT_SF"/>
    <property type="match status" value="1"/>
</dbReference>
<dbReference type="GO" id="GO:0016747">
    <property type="term" value="F:acyltransferase activity, transferring groups other than amino-acyl groups"/>
    <property type="evidence" value="ECO:0007669"/>
    <property type="project" value="InterPro"/>
</dbReference>
<dbReference type="KEGG" id="plut:EI981_12740"/>
<sequence>MGNYKLVSDYRNNKDLRASFNELAINSFEIDFRGWYNKGYWNDKYIPYSFVDGGKVIANASINKISVVIKGKTYNGIQIGTVMTDHRYRSKGLAKQLMWHILQLYKDSCDFIYLFANKSVLDFYPKFGFTRIDESEYSLNLEKSSIKRKMDTRLKKLTIEKDLALLENFAKNRYINSMILDVKHNEALLMFYFTIVFSEVIFYIDDLETIVLMEHEEETLHVYDVISLNQQNIEAVLENIIFESTKKVVFHYTPASLIEGMEVITMPDDDDALFVLSDTPLLNGNFKFPITSHC</sequence>
<dbReference type="InterPro" id="IPR050680">
    <property type="entry name" value="YpeA/RimI_acetyltransf"/>
</dbReference>
<dbReference type="AlphaFoldDB" id="A0A3Q9I8V7"/>
<feature type="domain" description="N-acetyltransferase" evidence="3">
    <location>
        <begin position="8"/>
        <end position="160"/>
    </location>
</feature>
<evidence type="ECO:0000256" key="2">
    <source>
        <dbReference type="ARBA" id="ARBA00023315"/>
    </source>
</evidence>
<organism evidence="4 5">
    <name type="scientific">Paenibacillus lutimineralis</name>
    <dbReference type="NCBI Taxonomy" id="2707005"/>
    <lineage>
        <taxon>Bacteria</taxon>
        <taxon>Bacillati</taxon>
        <taxon>Bacillota</taxon>
        <taxon>Bacilli</taxon>
        <taxon>Bacillales</taxon>
        <taxon>Paenibacillaceae</taxon>
        <taxon>Paenibacillus</taxon>
    </lineage>
</organism>
<dbReference type="EMBL" id="CP034346">
    <property type="protein sequence ID" value="AZS15243.1"/>
    <property type="molecule type" value="Genomic_DNA"/>
</dbReference>
<reference evidence="5" key="1">
    <citation type="submission" date="2018-12" db="EMBL/GenBank/DDBJ databases">
        <title>Complete genome sequence of Paenibacillus sp. MBLB1234.</title>
        <authorList>
            <person name="Nam Y.-D."/>
            <person name="Kang J."/>
            <person name="Chung W.-H."/>
            <person name="Park Y.S."/>
        </authorList>
    </citation>
    <scope>NUCLEOTIDE SEQUENCE [LARGE SCALE GENOMIC DNA]</scope>
    <source>
        <strain evidence="5">MBLB1234</strain>
    </source>
</reference>
<evidence type="ECO:0000313" key="4">
    <source>
        <dbReference type="EMBL" id="AZS15243.1"/>
    </source>
</evidence>
<gene>
    <name evidence="4" type="ORF">EI981_12740</name>
</gene>
<evidence type="ECO:0000256" key="1">
    <source>
        <dbReference type="ARBA" id="ARBA00022679"/>
    </source>
</evidence>
<dbReference type="SUPFAM" id="SSF55729">
    <property type="entry name" value="Acyl-CoA N-acyltransferases (Nat)"/>
    <property type="match status" value="1"/>
</dbReference>
<dbReference type="RefSeq" id="WP_126998667.1">
    <property type="nucleotide sequence ID" value="NZ_CP034346.1"/>
</dbReference>
<dbReference type="InterPro" id="IPR000182">
    <property type="entry name" value="GNAT_dom"/>
</dbReference>
<dbReference type="Proteomes" id="UP000270678">
    <property type="component" value="Chromosome"/>
</dbReference>
<proteinExistence type="predicted"/>
<dbReference type="Gene3D" id="3.40.630.30">
    <property type="match status" value="1"/>
</dbReference>
<evidence type="ECO:0000313" key="5">
    <source>
        <dbReference type="Proteomes" id="UP000270678"/>
    </source>
</evidence>
<protein>
    <submittedName>
        <fullName evidence="4">GNAT family N-acetyltransferase</fullName>
    </submittedName>
</protein>
<dbReference type="Pfam" id="PF13527">
    <property type="entry name" value="Acetyltransf_9"/>
    <property type="match status" value="1"/>
</dbReference>
<keyword evidence="2" id="KW-0012">Acyltransferase</keyword>
<keyword evidence="1 4" id="KW-0808">Transferase</keyword>
<dbReference type="PANTHER" id="PTHR43420:SF31">
    <property type="entry name" value="ACETYLTRANSFERASE"/>
    <property type="match status" value="1"/>
</dbReference>
<dbReference type="PROSITE" id="PS51186">
    <property type="entry name" value="GNAT"/>
    <property type="match status" value="1"/>
</dbReference>
<accession>A0A3Q9I8V7</accession>